<gene>
    <name evidence="2" type="ORF">ZIOFF_012430</name>
</gene>
<comment type="caution">
    <text evidence="2">The sequence shown here is derived from an EMBL/GenBank/DDBJ whole genome shotgun (WGS) entry which is preliminary data.</text>
</comment>
<dbReference type="EMBL" id="JACMSC010000003">
    <property type="protein sequence ID" value="KAG6530207.1"/>
    <property type="molecule type" value="Genomic_DNA"/>
</dbReference>
<sequence length="349" mass="38582">MRSPGTGELVELPPSGEDDERDLGVAEDGELVRLLEEAISPLRKGYLPAGRVLYTPHLGLPPHHRSSSPSAPPDLSKETLRDKIRFRRRRRLSIHLGAVSGPWSQNWAMAVTGFWAPHDFHGTRSLFLPEKENDLIKSSLFFADKRLCSEELVDPSQKASMGPREELAWKRDISILSTGFPLCVPVTSCVRFLFLRARSEAKADFVRPQRPSLPASQAHNEILPEMNQQELTLTSETILSSEFELGNTVGATKGLPKYATVVPLPVGTSTAAPWPQQTKSNKEMGEEACNAMHAYECERSDRGESGLEFNGAEMNASVGWRWGASYDALDRHRGVTATGRQRIPEAVAS</sequence>
<feature type="region of interest" description="Disordered" evidence="1">
    <location>
        <begin position="58"/>
        <end position="80"/>
    </location>
</feature>
<evidence type="ECO:0000256" key="1">
    <source>
        <dbReference type="SAM" id="MobiDB-lite"/>
    </source>
</evidence>
<reference evidence="2 3" key="1">
    <citation type="submission" date="2020-08" db="EMBL/GenBank/DDBJ databases">
        <title>Plant Genome Project.</title>
        <authorList>
            <person name="Zhang R.-G."/>
        </authorList>
    </citation>
    <scope>NUCLEOTIDE SEQUENCE [LARGE SCALE GENOMIC DNA]</scope>
    <source>
        <tissue evidence="2">Rhizome</tissue>
    </source>
</reference>
<name>A0A8J5M0E7_ZINOF</name>
<proteinExistence type="predicted"/>
<evidence type="ECO:0000313" key="2">
    <source>
        <dbReference type="EMBL" id="KAG6530207.1"/>
    </source>
</evidence>
<feature type="region of interest" description="Disordered" evidence="1">
    <location>
        <begin position="1"/>
        <end position="25"/>
    </location>
</feature>
<evidence type="ECO:0000313" key="3">
    <source>
        <dbReference type="Proteomes" id="UP000734854"/>
    </source>
</evidence>
<accession>A0A8J5M0E7</accession>
<dbReference type="Proteomes" id="UP000734854">
    <property type="component" value="Unassembled WGS sequence"/>
</dbReference>
<keyword evidence="3" id="KW-1185">Reference proteome</keyword>
<organism evidence="2 3">
    <name type="scientific">Zingiber officinale</name>
    <name type="common">Ginger</name>
    <name type="synonym">Amomum zingiber</name>
    <dbReference type="NCBI Taxonomy" id="94328"/>
    <lineage>
        <taxon>Eukaryota</taxon>
        <taxon>Viridiplantae</taxon>
        <taxon>Streptophyta</taxon>
        <taxon>Embryophyta</taxon>
        <taxon>Tracheophyta</taxon>
        <taxon>Spermatophyta</taxon>
        <taxon>Magnoliopsida</taxon>
        <taxon>Liliopsida</taxon>
        <taxon>Zingiberales</taxon>
        <taxon>Zingiberaceae</taxon>
        <taxon>Zingiber</taxon>
    </lineage>
</organism>
<protein>
    <submittedName>
        <fullName evidence="2">Uncharacterized protein</fullName>
    </submittedName>
</protein>
<dbReference type="AlphaFoldDB" id="A0A8J5M0E7"/>
<feature type="compositionally biased region" description="Acidic residues" evidence="1">
    <location>
        <begin position="16"/>
        <end position="25"/>
    </location>
</feature>